<name>A0A090E0H0_9BACT</name>
<dbReference type="InterPro" id="IPR011990">
    <property type="entry name" value="TPR-like_helical_dom_sf"/>
</dbReference>
<keyword evidence="1" id="KW-1133">Transmembrane helix</keyword>
<dbReference type="OrthoDB" id="7311447at2"/>
<keyword evidence="1" id="KW-0472">Membrane</keyword>
<protein>
    <submittedName>
        <fullName evidence="2">Secreted protein</fullName>
    </submittedName>
</protein>
<reference evidence="2" key="2">
    <citation type="submission" date="2014-09" db="EMBL/GenBank/DDBJ databases">
        <title>Criblamydia sequanensis harbors a mega-plasmid encoding arsenite resistance.</title>
        <authorList>
            <person name="Bertelli C."/>
            <person name="Goesmann A."/>
            <person name="Greub G."/>
        </authorList>
    </citation>
    <scope>NUCLEOTIDE SEQUENCE [LARGE SCALE GENOMIC DNA]</scope>
    <source>
        <strain evidence="2">CRIB-18</strain>
    </source>
</reference>
<keyword evidence="1" id="KW-0812">Transmembrane</keyword>
<dbReference type="SUPFAM" id="SSF48452">
    <property type="entry name" value="TPR-like"/>
    <property type="match status" value="4"/>
</dbReference>
<sequence>MGKQAFYILVLAIAIAAIVLSFFFIPSKKEESLMYYYDKRYGEAYEHFKDLYQSGDRSLSVLMPLVWLSLNYAQDEKAIRILEEYVETHPNDKQAREYLGTLYLDTNRPYDYLLNLEAIYKFNPDVKILRQREELYSQLGQRQARIKALNELIEKGAATSREYQELSYLYASDEELDKAILIAQKLLYEYPLKEMSDDTVSYLIGLFADYGEINISLSLARNFLYKNNNPNTVLKFSSLLASRGNYFEALEILDLAPEKDKNLPVISATRIGLLLQIGEREKAYALLKSDWLNHTLWPKLTPDFITLASDYEPDDAFFRSLIEDKVIEELNSDAAFSIALRAIRTQDEELLHLLQDSLKRGDWNGNKAAQFAIALVTRVATLEEETFFLSLYNIENFRDKEKVSLAEIANLKGYSELAKEIISSIESFEAIDAASLYTLAALYSNLGLSDEGLKKLEAVRKPSEEIDADDYAWLLLAASSHHTKEVEDFLNKHEGESPQVLKDIFDVAFRNEDLPFLLFMGEELMKESPGFESEKFYAVALLLNHRNEEAFKLFGKLQAMGYPVDKAYFEALYLASKEDKTLYPLLHAEIIKQIRFQKLSENELREYAFLLEDIGYRKDALPIFLKLSKNKSYSDQDVQMLLYLWGEKLSSKQVKWVLRQLKETHYKEKGKWLKLLLDSKYPKEVLKLADIEEIETDDDIREAYLEAALLLHRSDLIREAVFKLILSENRLEKLIKLAWAAHYANLNELAEMVFEKAFTIDPRNREVIKGLALVSFFLGNNCLAKCYLNDFIDLFGADYLIYYTYGELLWREEYFCQALSFYHLALEEINRLPEKEASEVSVGVIRGISLARVGLRNQAFELFENLLCKYKNQVSIYSDYANLQMDRRDFRAAYRILLRYHPSENQEGDEDQNSKKFYYLSWVRLYKETNKIQRAISLLNSLNLEYPCDPDILAMLADLYFVGGHVREAAWLINDALSVRPYSSAFYRARDLILFDWSPFYGLNYEYRLTGNDQLERFTRFIGIYDINPYLRWGTILESDHLSDDDFTDMEGENVSIDVIRNRGEFWLEKHVYTGLDLRARFFLGEAGVMGVGGEYKRLWYIDRLTFGFEWNRPSWEFVESTAQFGSKDDVYVEGYHRFTNQLEGVLRLGVNRYNLKGLYDAASSWIAEGFLSYRVPDIAPFACCLGKDSQVNLVYQLDKEQKIDETKKINDEGETYRPLPLDSREEHTFYAFMYKRFPNCLLMELYGGFTFDRMAVVKHVVPTFGGALEYCKRRGWNYRAEYRYATSSEKTTQTVHSLNFFLRYYY</sequence>
<reference evidence="2" key="1">
    <citation type="submission" date="2013-12" db="EMBL/GenBank/DDBJ databases">
        <authorList>
            <person name="Linke B."/>
        </authorList>
    </citation>
    <scope>NUCLEOTIDE SEQUENCE [LARGE SCALE GENOMIC DNA]</scope>
    <source>
        <strain evidence="2">CRIB-18</strain>
    </source>
</reference>
<proteinExistence type="predicted"/>
<dbReference type="Proteomes" id="UP000031552">
    <property type="component" value="Unassembled WGS sequence"/>
</dbReference>
<evidence type="ECO:0000313" key="2">
    <source>
        <dbReference type="EMBL" id="CDR34309.1"/>
    </source>
</evidence>
<feature type="transmembrane region" description="Helical" evidence="1">
    <location>
        <begin position="6"/>
        <end position="25"/>
    </location>
</feature>
<dbReference type="RefSeq" id="WP_041017854.1">
    <property type="nucleotide sequence ID" value="NZ_CCEJ010000007.1"/>
</dbReference>
<organism evidence="2 3">
    <name type="scientific">Candidatus Criblamydia sequanensis CRIB-18</name>
    <dbReference type="NCBI Taxonomy" id="1437425"/>
    <lineage>
        <taxon>Bacteria</taxon>
        <taxon>Pseudomonadati</taxon>
        <taxon>Chlamydiota</taxon>
        <taxon>Chlamydiia</taxon>
        <taxon>Parachlamydiales</taxon>
        <taxon>Candidatus Criblamydiaceae</taxon>
        <taxon>Candidatus Criblamydia</taxon>
    </lineage>
</organism>
<comment type="caution">
    <text evidence="2">The sequence shown here is derived from an EMBL/GenBank/DDBJ whole genome shotgun (WGS) entry which is preliminary data.</text>
</comment>
<dbReference type="Gene3D" id="1.25.40.10">
    <property type="entry name" value="Tetratricopeptide repeat domain"/>
    <property type="match status" value="3"/>
</dbReference>
<dbReference type="STRING" id="1437425.CSEC_1495"/>
<evidence type="ECO:0000256" key="1">
    <source>
        <dbReference type="SAM" id="Phobius"/>
    </source>
</evidence>
<dbReference type="EMBL" id="CCEJ010000007">
    <property type="protein sequence ID" value="CDR34309.1"/>
    <property type="molecule type" value="Genomic_DNA"/>
</dbReference>
<gene>
    <name evidence="2" type="ORF">CSEC_1495</name>
</gene>
<accession>A0A090E0H0</accession>
<evidence type="ECO:0000313" key="3">
    <source>
        <dbReference type="Proteomes" id="UP000031552"/>
    </source>
</evidence>
<keyword evidence="3" id="KW-1185">Reference proteome</keyword>
<dbReference type="eggNOG" id="COG0457">
    <property type="taxonomic scope" value="Bacteria"/>
</dbReference>
<dbReference type="eggNOG" id="COG4783">
    <property type="taxonomic scope" value="Bacteria"/>
</dbReference>